<name>A0ABS7U9W2_9ACTN</name>
<evidence type="ECO:0000313" key="3">
    <source>
        <dbReference type="Proteomes" id="UP000780875"/>
    </source>
</evidence>
<evidence type="ECO:0008006" key="4">
    <source>
        <dbReference type="Google" id="ProtNLM"/>
    </source>
</evidence>
<protein>
    <recommendedName>
        <fullName evidence="4">Secreted protein</fullName>
    </recommendedName>
</protein>
<gene>
    <name evidence="2" type="ORF">K8U61_05510</name>
</gene>
<accession>A0ABS7U9W2</accession>
<comment type="caution">
    <text evidence="2">The sequence shown here is derived from an EMBL/GenBank/DDBJ whole genome shotgun (WGS) entry which is preliminary data.</text>
</comment>
<feature type="chain" id="PRO_5046190147" description="Secreted protein" evidence="1">
    <location>
        <begin position="34"/>
        <end position="112"/>
    </location>
</feature>
<sequence>MRRTTHLPVRLVLLALGAGLVGSLGTLGAAAVAADDEPPGDTIVAVTGDKANGFEIEFYDGSGLYPPTDSEAHAECREYDRRVDRVRCWTEVKTWYRDLGDLQQALDWAHAQ</sequence>
<dbReference type="EMBL" id="JAIQZJ010000002">
    <property type="protein sequence ID" value="MBZ5737612.1"/>
    <property type="molecule type" value="Genomic_DNA"/>
</dbReference>
<evidence type="ECO:0000313" key="2">
    <source>
        <dbReference type="EMBL" id="MBZ5737612.1"/>
    </source>
</evidence>
<proteinExistence type="predicted"/>
<keyword evidence="1" id="KW-0732">Signal</keyword>
<reference evidence="2 3" key="1">
    <citation type="submission" date="2021-09" db="EMBL/GenBank/DDBJ databases">
        <title>Whole genome sequence of Nocardioides sp. GBK3QG-3.</title>
        <authorList>
            <person name="Tuo L."/>
        </authorList>
    </citation>
    <scope>NUCLEOTIDE SEQUENCE [LARGE SCALE GENOMIC DNA]</scope>
    <source>
        <strain evidence="2 3">GBK3QG-3</strain>
    </source>
</reference>
<organism evidence="2 3">
    <name type="scientific">Nocardioides mangrovi</name>
    <dbReference type="NCBI Taxonomy" id="2874580"/>
    <lineage>
        <taxon>Bacteria</taxon>
        <taxon>Bacillati</taxon>
        <taxon>Actinomycetota</taxon>
        <taxon>Actinomycetes</taxon>
        <taxon>Propionibacteriales</taxon>
        <taxon>Nocardioidaceae</taxon>
        <taxon>Nocardioides</taxon>
    </lineage>
</organism>
<feature type="signal peptide" evidence="1">
    <location>
        <begin position="1"/>
        <end position="33"/>
    </location>
</feature>
<keyword evidence="3" id="KW-1185">Reference proteome</keyword>
<dbReference type="Proteomes" id="UP000780875">
    <property type="component" value="Unassembled WGS sequence"/>
</dbReference>
<evidence type="ECO:0000256" key="1">
    <source>
        <dbReference type="SAM" id="SignalP"/>
    </source>
</evidence>
<dbReference type="RefSeq" id="WP_224121988.1">
    <property type="nucleotide sequence ID" value="NZ_JAIQZJ010000002.1"/>
</dbReference>